<comment type="pathway">
    <text evidence="7">Cofactor biosynthesis; NAD(+) biosynthesis; NAD(+) from nicotinamide D-ribonucleotide: step 1/1.</text>
</comment>
<dbReference type="Gene3D" id="3.40.50.620">
    <property type="entry name" value="HUPs"/>
    <property type="match status" value="1"/>
</dbReference>
<keyword evidence="1 7" id="KW-0662">Pyridine nucleotide biosynthesis</keyword>
<evidence type="ECO:0000256" key="2">
    <source>
        <dbReference type="ARBA" id="ARBA00022679"/>
    </source>
</evidence>
<evidence type="ECO:0000256" key="1">
    <source>
        <dbReference type="ARBA" id="ARBA00022642"/>
    </source>
</evidence>
<evidence type="ECO:0000256" key="4">
    <source>
        <dbReference type="ARBA" id="ARBA00022741"/>
    </source>
</evidence>
<evidence type="ECO:0000256" key="3">
    <source>
        <dbReference type="ARBA" id="ARBA00022695"/>
    </source>
</evidence>
<dbReference type="InterPro" id="IPR004821">
    <property type="entry name" value="Cyt_trans-like"/>
</dbReference>
<evidence type="ECO:0000256" key="7">
    <source>
        <dbReference type="RuleBase" id="RU362021"/>
    </source>
</evidence>
<dbReference type="GO" id="GO:0000309">
    <property type="term" value="F:nicotinamide-nucleotide adenylyltransferase activity"/>
    <property type="evidence" value="ECO:0007669"/>
    <property type="project" value="UniProtKB-EC"/>
</dbReference>
<dbReference type="InterPro" id="IPR051182">
    <property type="entry name" value="Euk_NMN_adenylyltrnsfrase"/>
</dbReference>
<dbReference type="OrthoDB" id="422187at2759"/>
<dbReference type="EMBL" id="VWRR01000001">
    <property type="protein sequence ID" value="KAF6005547.1"/>
    <property type="molecule type" value="Genomic_DNA"/>
</dbReference>
<dbReference type="Pfam" id="PF01467">
    <property type="entry name" value="CTP_transf_like"/>
    <property type="match status" value="1"/>
</dbReference>
<keyword evidence="4 7" id="KW-0547">Nucleotide-binding</keyword>
<comment type="similarity">
    <text evidence="7">Belongs to the eukaryotic NMN adenylyltransferase family.</text>
</comment>
<dbReference type="SUPFAM" id="SSF52374">
    <property type="entry name" value="Nucleotidylyl transferase"/>
    <property type="match status" value="1"/>
</dbReference>
<feature type="domain" description="Cytidyltransferase-like" evidence="8">
    <location>
        <begin position="30"/>
        <end position="214"/>
    </location>
</feature>
<accession>A0A7J7ISK1</accession>
<keyword evidence="3 7" id="KW-0548">Nucleotidyltransferase</keyword>
<keyword evidence="5 7" id="KW-0067">ATP-binding</keyword>
<evidence type="ECO:0000313" key="9">
    <source>
        <dbReference type="EMBL" id="KAF6005547.1"/>
    </source>
</evidence>
<dbReference type="PANTHER" id="PTHR12039:SF0">
    <property type="entry name" value="NICOTINAMIDE-NUCLEOTIDE ADENYLYLTRANSFERASE"/>
    <property type="match status" value="1"/>
</dbReference>
<dbReference type="InterPro" id="IPR014729">
    <property type="entry name" value="Rossmann-like_a/b/a_fold"/>
</dbReference>
<dbReference type="AlphaFoldDB" id="A0A7J7ISK1"/>
<proteinExistence type="inferred from homology"/>
<protein>
    <recommendedName>
        <fullName evidence="7">Nicotinamide-nucleotide adenylyltransferase</fullName>
        <ecNumber evidence="7">2.7.7.1</ecNumber>
        <ecNumber evidence="7">2.7.7.18</ecNumber>
    </recommendedName>
</protein>
<evidence type="ECO:0000256" key="5">
    <source>
        <dbReference type="ARBA" id="ARBA00022840"/>
    </source>
</evidence>
<dbReference type="NCBIfam" id="TIGR00482">
    <property type="entry name" value="nicotinate (nicotinamide) nucleotide adenylyltransferase"/>
    <property type="match status" value="1"/>
</dbReference>
<reference evidence="9 10" key="1">
    <citation type="journal article" date="2020" name="J. Phycol.">
        <title>Comparative genome analysis reveals Cyanidiococcus gen. nov., a new extremophilic red algal genus sister to Cyanidioschyzon (Cyanidioschyzonaceae, Rhodophyta).</title>
        <authorList>
            <person name="Liu S.-L."/>
            <person name="Chiang Y.-R."/>
            <person name="Yoon H.S."/>
            <person name="Fu H.-Y."/>
        </authorList>
    </citation>
    <scope>NUCLEOTIDE SEQUENCE [LARGE SCALE GENOMIC DNA]</scope>
    <source>
        <strain evidence="9 10">THAL066</strain>
    </source>
</reference>
<gene>
    <name evidence="9" type="primary">NMNAT2</name>
    <name evidence="9" type="ORF">F1559_005151</name>
</gene>
<name>A0A7J7ISK1_9RHOD</name>
<comment type="caution">
    <text evidence="9">The sequence shown here is derived from an EMBL/GenBank/DDBJ whole genome shotgun (WGS) entry which is preliminary data.</text>
</comment>
<sequence length="245" mass="27920">MWVSGGVLCMASGTVRNTLQRQRAGILISAGSFSPPTLMHLVALEQAREYVETTFHEQVWKGFLSPVHDAYGKPGLVAATHRLQMCSLAVQNSDWLYVDAWEAQQAAYTPTFRVVQRLRERLEAERRPDDPELSFYFVCGADLVASMDSPKVWPAEHLQKLFALCRVLALPRPTLGSEEEAPLARVLRRFPDSIFLWREAPVQCSISSTLIRKRITQGRSVRYLIPRPVEEYIQEQGLYRDNDDE</sequence>
<dbReference type="GO" id="GO:0004515">
    <property type="term" value="F:nicotinate-nucleotide adenylyltransferase activity"/>
    <property type="evidence" value="ECO:0007669"/>
    <property type="project" value="UniProtKB-EC"/>
</dbReference>
<dbReference type="EC" id="2.7.7.1" evidence="7"/>
<evidence type="ECO:0000256" key="6">
    <source>
        <dbReference type="ARBA" id="ARBA00023027"/>
    </source>
</evidence>
<evidence type="ECO:0000259" key="8">
    <source>
        <dbReference type="Pfam" id="PF01467"/>
    </source>
</evidence>
<evidence type="ECO:0000313" key="10">
    <source>
        <dbReference type="Proteomes" id="UP000530660"/>
    </source>
</evidence>
<dbReference type="Proteomes" id="UP000530660">
    <property type="component" value="Unassembled WGS sequence"/>
</dbReference>
<dbReference type="EC" id="2.7.7.18" evidence="7"/>
<comment type="catalytic activity">
    <reaction evidence="7">
        <text>nicotinate beta-D-ribonucleotide + ATP + H(+) = deamido-NAD(+) + diphosphate</text>
        <dbReference type="Rhea" id="RHEA:22860"/>
        <dbReference type="ChEBI" id="CHEBI:15378"/>
        <dbReference type="ChEBI" id="CHEBI:30616"/>
        <dbReference type="ChEBI" id="CHEBI:33019"/>
        <dbReference type="ChEBI" id="CHEBI:57502"/>
        <dbReference type="ChEBI" id="CHEBI:58437"/>
        <dbReference type="EC" id="2.7.7.18"/>
    </reaction>
</comment>
<organism evidence="9 10">
    <name type="scientific">Cyanidiococcus yangmingshanensis</name>
    <dbReference type="NCBI Taxonomy" id="2690220"/>
    <lineage>
        <taxon>Eukaryota</taxon>
        <taxon>Rhodophyta</taxon>
        <taxon>Bangiophyceae</taxon>
        <taxon>Cyanidiales</taxon>
        <taxon>Cyanidiaceae</taxon>
        <taxon>Cyanidiococcus</taxon>
    </lineage>
</organism>
<keyword evidence="10" id="KW-1185">Reference proteome</keyword>
<dbReference type="InterPro" id="IPR005248">
    <property type="entry name" value="NadD/NMNAT"/>
</dbReference>
<keyword evidence="2 7" id="KW-0808">Transferase</keyword>
<dbReference type="GO" id="GO:0009435">
    <property type="term" value="P:NAD+ biosynthetic process"/>
    <property type="evidence" value="ECO:0007669"/>
    <property type="project" value="UniProtKB-UniPathway"/>
</dbReference>
<keyword evidence="6 7" id="KW-0520">NAD</keyword>
<comment type="catalytic activity">
    <reaction evidence="7">
        <text>beta-nicotinamide D-ribonucleotide + ATP + H(+) = diphosphate + NAD(+)</text>
        <dbReference type="Rhea" id="RHEA:21360"/>
        <dbReference type="ChEBI" id="CHEBI:14649"/>
        <dbReference type="ChEBI" id="CHEBI:15378"/>
        <dbReference type="ChEBI" id="CHEBI:30616"/>
        <dbReference type="ChEBI" id="CHEBI:33019"/>
        <dbReference type="ChEBI" id="CHEBI:57540"/>
        <dbReference type="EC" id="2.7.7.1"/>
    </reaction>
</comment>
<dbReference type="UniPathway" id="UPA00253">
    <property type="reaction ID" value="UER00600"/>
</dbReference>
<dbReference type="PANTHER" id="PTHR12039">
    <property type="entry name" value="NICOTINAMIDE MONONUCLEOTIDE ADENYLYLTRANSFERASE"/>
    <property type="match status" value="1"/>
</dbReference>
<dbReference type="GO" id="GO:0005524">
    <property type="term" value="F:ATP binding"/>
    <property type="evidence" value="ECO:0007669"/>
    <property type="project" value="UniProtKB-KW"/>
</dbReference>